<protein>
    <recommendedName>
        <fullName evidence="3">Flavin reductase</fullName>
    </recommendedName>
</protein>
<sequence length="92" mass="10166">MPARVDGHLPLRPIWLCRSCQDPWPCAAARLTLRCEYSRDRVGLAVLMATQLLDALPELATLIPDLDPRAAFERFLGWTPPHPLAGASTGFT</sequence>
<reference evidence="1 2" key="1">
    <citation type="submission" date="2019-12" db="EMBL/GenBank/DDBJ databases">
        <title>Whole genome sequencing of endophytic Actinobacterium Micromonospora sp. MPMI6T.</title>
        <authorList>
            <person name="Evv R."/>
            <person name="Podile A.R."/>
        </authorList>
    </citation>
    <scope>NUCLEOTIDE SEQUENCE [LARGE SCALE GENOMIC DNA]</scope>
    <source>
        <strain evidence="1 2">MPMI6</strain>
    </source>
</reference>
<accession>A0ABS3VJ89</accession>
<evidence type="ECO:0008006" key="3">
    <source>
        <dbReference type="Google" id="ProtNLM"/>
    </source>
</evidence>
<keyword evidence="2" id="KW-1185">Reference proteome</keyword>
<comment type="caution">
    <text evidence="1">The sequence shown here is derived from an EMBL/GenBank/DDBJ whole genome shotgun (WGS) entry which is preliminary data.</text>
</comment>
<evidence type="ECO:0000313" key="1">
    <source>
        <dbReference type="EMBL" id="MBO4204513.1"/>
    </source>
</evidence>
<evidence type="ECO:0000313" key="2">
    <source>
        <dbReference type="Proteomes" id="UP000823521"/>
    </source>
</evidence>
<dbReference type="Proteomes" id="UP000823521">
    <property type="component" value="Unassembled WGS sequence"/>
</dbReference>
<name>A0ABS3VJ89_MICEH</name>
<gene>
    <name evidence="1" type="ORF">GSF22_00570</name>
</gene>
<dbReference type="EMBL" id="WVUH01000002">
    <property type="protein sequence ID" value="MBO4204513.1"/>
    <property type="molecule type" value="Genomic_DNA"/>
</dbReference>
<organism evidence="1 2">
    <name type="scientific">Micromonospora echinofusca</name>
    <dbReference type="NCBI Taxonomy" id="47858"/>
    <lineage>
        <taxon>Bacteria</taxon>
        <taxon>Bacillati</taxon>
        <taxon>Actinomycetota</taxon>
        <taxon>Actinomycetes</taxon>
        <taxon>Micromonosporales</taxon>
        <taxon>Micromonosporaceae</taxon>
        <taxon>Micromonospora</taxon>
    </lineage>
</organism>
<proteinExistence type="predicted"/>